<sequence length="847" mass="93552">MAALRVLQRGQPREEPGQAFPWQALTAALCAQEPSLEGPEDALVVKPRLLLLPVLCQRNFFSLLLVVQDAVPRDCLDQLLQALEQDSHVDPWVQALRDLLQQGPRAQEGSPRPTALSSTCQQQLRGLCQKIAQKKPEGQRKLNWCFSKQPDVPDSQGGECRKVSEESLELDSEREGKRLLLEEVAFEPLECGDVAGVEEEVPKEPSGDTSAPSTDEAAPDSSQQDGAGELRKISQTELAAEVQSFVQVHGQRLKMLLMQESSHPELRTPPELSILNNCSPSQLEGLCSFLQLSTCPEPFLVRFCSWLLALTPDLSYTSAATLAEQLFLRRVLSLTQPPSRHLMAALTSFCSKYSHPFCRVLVAAVLQEPGEGAEQTKLMCELVEECLEPHSVQLVLSQILEVPLSEKLLPVLQAVLGRQEVLPPELLDLLVLTLCQQAPAFTTSLSFAKLVMAMLTMYQSQVTPAHRSSLAAVLDRSNAALKKSLQAVLEGAREQQAELSGLPTPLDEGRMSSPQGHPGGILARTEESSHVWSHCLPADGETLEEPLLSLPSELSAAFAHLALAFRCDTFTLQQRVLVEKRARDAAEENIHEELGQCRAALERLGQSCANADCKETLEQLQHNLAVLSAAIERATRAAEKLGAVHQEARMSRAAEVMVQHVENLKRHHLRERAELEEMKRLIQQNSCNRQLAETQDDVEPRLRPHPLKRTFQQGSARRRVSIAVIPKQLLPGASPESRAAPAGDLEPEGAQRWPSTQRSELEPQDQDSTVTGKLVAEADGRGSSTGDEEPEQLGLTSKGSAVELWRPWLFPQHYWVFFWLLLLSIAFLLLVRVLELQRLQSAASSKA</sequence>
<feature type="coiled-coil region" evidence="8">
    <location>
        <begin position="610"/>
        <end position="685"/>
    </location>
</feature>
<feature type="region of interest" description="Disordered" evidence="9">
    <location>
        <begin position="192"/>
        <end position="231"/>
    </location>
</feature>
<dbReference type="InterPro" id="IPR021025">
    <property type="entry name" value="Fanconi_anaemia_gr_E_prot_C"/>
</dbReference>
<accession>A0A8K1GDT4</accession>
<dbReference type="OrthoDB" id="2449818at2759"/>
<comment type="caution">
    <text evidence="12">The sequence shown here is derived from an EMBL/GenBank/DDBJ whole genome shotgun (WGS) entry which is preliminary data.</text>
</comment>
<evidence type="ECO:0000256" key="8">
    <source>
        <dbReference type="SAM" id="Coils"/>
    </source>
</evidence>
<dbReference type="GO" id="GO:0036297">
    <property type="term" value="P:interstrand cross-link repair"/>
    <property type="evidence" value="ECO:0007669"/>
    <property type="project" value="InterPro"/>
</dbReference>
<evidence type="ECO:0000256" key="7">
    <source>
        <dbReference type="ARBA" id="ARBA00023136"/>
    </source>
</evidence>
<dbReference type="PANTHER" id="PTHR32094">
    <property type="entry name" value="FANCONI ANEMIA GROUP E PROTEIN"/>
    <property type="match status" value="1"/>
</dbReference>
<proteinExistence type="predicted"/>
<dbReference type="Gene3D" id="1.25.40.480">
    <property type="match status" value="1"/>
</dbReference>
<evidence type="ECO:0000256" key="3">
    <source>
        <dbReference type="ARBA" id="ARBA00022490"/>
    </source>
</evidence>
<keyword evidence="4 10" id="KW-0812">Transmembrane</keyword>
<evidence type="ECO:0000313" key="13">
    <source>
        <dbReference type="Proteomes" id="UP000796761"/>
    </source>
</evidence>
<dbReference type="CDD" id="cd07439">
    <property type="entry name" value="FANCE_c-term"/>
    <property type="match status" value="1"/>
</dbReference>
<evidence type="ECO:0000256" key="5">
    <source>
        <dbReference type="ARBA" id="ARBA00022989"/>
    </source>
</evidence>
<evidence type="ECO:0000256" key="4">
    <source>
        <dbReference type="ARBA" id="ARBA00022692"/>
    </source>
</evidence>
<feature type="compositionally biased region" description="Basic and acidic residues" evidence="9">
    <location>
        <begin position="159"/>
        <end position="174"/>
    </location>
</feature>
<evidence type="ECO:0000256" key="1">
    <source>
        <dbReference type="ARBA" id="ARBA00004167"/>
    </source>
</evidence>
<evidence type="ECO:0000313" key="12">
    <source>
        <dbReference type="EMBL" id="TRZ16889.1"/>
    </source>
</evidence>
<keyword evidence="5 10" id="KW-1133">Transmembrane helix</keyword>
<evidence type="ECO:0000256" key="6">
    <source>
        <dbReference type="ARBA" id="ARBA00023054"/>
    </source>
</evidence>
<gene>
    <name evidence="12" type="ORF">HGM15179_010202</name>
</gene>
<protein>
    <recommendedName>
        <fullName evidence="11">Fanconi Anaemia group E protein C-terminal domain-containing protein</fullName>
    </recommendedName>
</protein>
<dbReference type="InterPro" id="IPR008677">
    <property type="entry name" value="MRVI1"/>
</dbReference>
<dbReference type="GO" id="GO:0016020">
    <property type="term" value="C:membrane"/>
    <property type="evidence" value="ECO:0007669"/>
    <property type="project" value="UniProtKB-SubCell"/>
</dbReference>
<dbReference type="PANTHER" id="PTHR32094:SF5">
    <property type="entry name" value="FANCONI ANEMIA GROUP E PROTEIN"/>
    <property type="match status" value="1"/>
</dbReference>
<dbReference type="AlphaFoldDB" id="A0A8K1GDT4"/>
<comment type="subcellular location">
    <subcellularLocation>
        <location evidence="2">Cytoplasm</location>
    </subcellularLocation>
    <subcellularLocation>
        <location evidence="1">Membrane</location>
        <topology evidence="1">Single-pass membrane protein</topology>
    </subcellularLocation>
</comment>
<dbReference type="Proteomes" id="UP000796761">
    <property type="component" value="Unassembled WGS sequence"/>
</dbReference>
<dbReference type="GO" id="GO:0043240">
    <property type="term" value="C:Fanconi anaemia nuclear complex"/>
    <property type="evidence" value="ECO:0007669"/>
    <property type="project" value="InterPro"/>
</dbReference>
<keyword evidence="13" id="KW-1185">Reference proteome</keyword>
<feature type="region of interest" description="Disordered" evidence="9">
    <location>
        <begin position="686"/>
        <end position="715"/>
    </location>
</feature>
<keyword evidence="6 8" id="KW-0175">Coiled coil</keyword>
<dbReference type="Pfam" id="PF05781">
    <property type="entry name" value="MRVI1"/>
    <property type="match status" value="1"/>
</dbReference>
<feature type="region of interest" description="Disordered" evidence="9">
    <location>
        <begin position="146"/>
        <end position="174"/>
    </location>
</feature>
<feature type="domain" description="Fanconi Anaemia group E protein C-terminal" evidence="11">
    <location>
        <begin position="264"/>
        <end position="489"/>
    </location>
</feature>
<evidence type="ECO:0000256" key="2">
    <source>
        <dbReference type="ARBA" id="ARBA00004496"/>
    </source>
</evidence>
<dbReference type="Pfam" id="PF11510">
    <property type="entry name" value="FA_FANCE"/>
    <property type="match status" value="1"/>
</dbReference>
<name>A0A8K1GDT4_9PASS</name>
<feature type="transmembrane region" description="Helical" evidence="10">
    <location>
        <begin position="814"/>
        <end position="834"/>
    </location>
</feature>
<dbReference type="EMBL" id="SWJQ01000290">
    <property type="protein sequence ID" value="TRZ16889.1"/>
    <property type="molecule type" value="Genomic_DNA"/>
</dbReference>
<evidence type="ECO:0000259" key="11">
    <source>
        <dbReference type="Pfam" id="PF11510"/>
    </source>
</evidence>
<reference evidence="12" key="1">
    <citation type="submission" date="2019-04" db="EMBL/GenBank/DDBJ databases">
        <title>Genome assembly of Zosterops borbonicus 15179.</title>
        <authorList>
            <person name="Leroy T."/>
            <person name="Anselmetti Y."/>
            <person name="Tilak M.-K."/>
            <person name="Nabholz B."/>
        </authorList>
    </citation>
    <scope>NUCLEOTIDE SEQUENCE</scope>
    <source>
        <strain evidence="12">HGM_15179</strain>
        <tissue evidence="12">Muscle</tissue>
    </source>
</reference>
<dbReference type="InterPro" id="IPR039685">
    <property type="entry name" value="FANCE"/>
</dbReference>
<keyword evidence="3" id="KW-0963">Cytoplasm</keyword>
<evidence type="ECO:0000256" key="9">
    <source>
        <dbReference type="SAM" id="MobiDB-lite"/>
    </source>
</evidence>
<dbReference type="GO" id="GO:0005737">
    <property type="term" value="C:cytoplasm"/>
    <property type="evidence" value="ECO:0007669"/>
    <property type="project" value="UniProtKB-SubCell"/>
</dbReference>
<evidence type="ECO:0000256" key="10">
    <source>
        <dbReference type="SAM" id="Phobius"/>
    </source>
</evidence>
<keyword evidence="7 10" id="KW-0472">Membrane</keyword>
<feature type="region of interest" description="Disordered" evidence="9">
    <location>
        <begin position="731"/>
        <end position="770"/>
    </location>
</feature>
<organism evidence="12 13">
    <name type="scientific">Zosterops borbonicus</name>
    <dbReference type="NCBI Taxonomy" id="364589"/>
    <lineage>
        <taxon>Eukaryota</taxon>
        <taxon>Metazoa</taxon>
        <taxon>Chordata</taxon>
        <taxon>Craniata</taxon>
        <taxon>Vertebrata</taxon>
        <taxon>Euteleostomi</taxon>
        <taxon>Archelosauria</taxon>
        <taxon>Archosauria</taxon>
        <taxon>Dinosauria</taxon>
        <taxon>Saurischia</taxon>
        <taxon>Theropoda</taxon>
        <taxon>Coelurosauria</taxon>
        <taxon>Aves</taxon>
        <taxon>Neognathae</taxon>
        <taxon>Neoaves</taxon>
        <taxon>Telluraves</taxon>
        <taxon>Australaves</taxon>
        <taxon>Passeriformes</taxon>
        <taxon>Sylvioidea</taxon>
        <taxon>Zosteropidae</taxon>
        <taxon>Zosterops</taxon>
    </lineage>
</organism>